<feature type="compositionally biased region" description="Low complexity" evidence="2">
    <location>
        <begin position="39"/>
        <end position="54"/>
    </location>
</feature>
<feature type="compositionally biased region" description="Low complexity" evidence="2">
    <location>
        <begin position="1880"/>
        <end position="1905"/>
    </location>
</feature>
<feature type="compositionally biased region" description="Low complexity" evidence="2">
    <location>
        <begin position="105"/>
        <end position="121"/>
    </location>
</feature>
<name>A0A5B0RBB2_PUCGR</name>
<feature type="compositionally biased region" description="Polar residues" evidence="2">
    <location>
        <begin position="571"/>
        <end position="586"/>
    </location>
</feature>
<comment type="similarity">
    <text evidence="1">Belongs to the UPF0507 family.</text>
</comment>
<evidence type="ECO:0000313" key="5">
    <source>
        <dbReference type="Proteomes" id="UP000325313"/>
    </source>
</evidence>
<feature type="compositionally biased region" description="Low complexity" evidence="2">
    <location>
        <begin position="1820"/>
        <end position="1839"/>
    </location>
</feature>
<feature type="compositionally biased region" description="Polar residues" evidence="2">
    <location>
        <begin position="740"/>
        <end position="749"/>
    </location>
</feature>
<feature type="compositionally biased region" description="Polar residues" evidence="2">
    <location>
        <begin position="610"/>
        <end position="623"/>
    </location>
</feature>
<feature type="region of interest" description="Disordered" evidence="2">
    <location>
        <begin position="716"/>
        <end position="791"/>
    </location>
</feature>
<sequence>MKNKINHSLENDEIIQPRTLHDSTNNQAPTSLTLEQHHQPPNSSITTISSQPTTRASSLLPTPTRSIPSIDSLPTTITTQSTHTIHFPTINPDHQPKQLHSTIRPSQSSLPPTSQPLIQSLEPSTPSQESDDMTPAQKIARQVRISFSIAQPPPVSSSPTKTTITHHETEPKTTPSSALESLTPAQVVAQQARQMDSQHPDQPTSKSPSKPQETTHHLISNPVGSLPSQEPASFRVISGRKGLPGDGQDMMAVVRPPPDSSLAPDRPPEPKIVKRTSKLGMSSQVSSILSASTDLTPSVPAALHTPSTPLPSNVTNHNSVPSTTPSIPSHVPQALPSATSSASPTSPPVIPVAIFPTYSDEDDNGSLEYSDGGHEVDSAELEPEEETDEEEDYDSNPLYIVLSTSLSPRLKNAYDSAKLVLLPTRRALPLDMPRKLPDPTLEFESEWEQWIAAHTFVSASESTNPVSGGSLTKDPSKEGIEWVGITSMKDKQVNLYLKPGTGVAEVRLTYTKAAPLTTPNNPILTSKSSEPVAQTDFSPIRPTLEGDPHRTIRAKVGPDDADYGYHHPSTFGDSLTSPLPTNNPSPGISIERPQLPGSKTSPAVAAIIRSPSTATESSLAFTQSSSGVSRASSEGWSDMPVTPPNLLTSMAPPSRSGVCKSHLSNTLKGVENSLDDPKSALPLGPALTAPLLNPISLPSTTVTKIQTAKIVSEETMYRSPSAVSQSMPPKSVPHGHETSSTRPTPSDSGLESALSGSKAKKGKEVEQRLRFKAPKWLRPGAAQKEKEKEKERREKAAAVALARLREEQDRELSLMTRTGTKLERVRLISLKSPVIECWWQSSVIGTDQTADSLVQEARQEPQEPCKQCEFDNPPRTGGIFPFPRARTSTVTSCTEHRRTTNRSSASLSQRSTLSSTYHSQSMGRRSSSILLPEDDRSSRRSSTRRESTKRRSRRMPSGLSILRHSGTNKYRSIFGDFAFLLSPPEEFGAITCGILRKSVSKIWMHCHRFCETVVFLKGFENYMVSQLKNEIFEPITHDIREDLKKHGHATVDSWGNEDWERLTNLVENVLFAFLHPTLYSRGLSCHYASEDDYLDSILHGYRKRRIPLSEFEIELPAALQDESLLTEAVEKLNELRAYEGAYSSPSPLSPEILQRLFVAMDTVDEQTVLNVLMAKTPLECISIIKQTIDILVSVWTDVSTQAGMDEEARRLTPDDLLALLASVIVRSGIQQQHSLIQYTKVFRLSGSLTPETDWAFVSYQAAIAYLQSDPFSVLDSQSVRSQTGSVRSMPPHSPSLASTWARRRPVSFTPPTTSSNAITISARSSPSGSRLSLTDHIQPRTAPPYTPTIYSNHRQSSRANLLMRSHNPTSSLALVDPPSVRLEVTSARHDHSRSVDCLHTHTATEAPQFSSSSRKLILTRPTLTPISTVDRSGSTRRIDTAMLSAPMIDGGFGRSCSNPWDSSRSLSSIGEIVTDPSSSMGSTIKQSESPHHHHHHHHHHQHPPTMMRSSLSSQSASIPNRSFHHPFSNGIEVQAGNSSSSTSPPRSDKNTSPVLSRRKTVDWAGMCFAKPFPVEGGGDSEECDRLGASQRSSKASLSLLGSSIGGGGRLVNHHGRSGSLTTKSEFGIMMEKGAGAGSDLRLHRTMTGSSLGPLSSSLELPSQDAQQQSSEGWLEWGRKRLTSVTSLNLAGPDLGRPSTRRGSISSASTRPHELSSSLHHRPSAGQTMSPAMEALSRARAASSLSIQRPPSSSSSTISLLTRERGGPIEKDQGQLIEDDDHPTTATSNPNNTTTPTNTTTKTTPSTMIPLQPIFRKPNLSHTSSSSPSSPSAASTNPNHSMTANHLLLYPTSITNPSSSSLFSSLNHYHHLPPHHHHLHSNSNAPKNNSSSQDWNLSSSSLNTLN</sequence>
<dbReference type="Gene3D" id="1.20.1050.80">
    <property type="entry name" value="VPS9 domain"/>
    <property type="match status" value="1"/>
</dbReference>
<feature type="compositionally biased region" description="Polar residues" evidence="2">
    <location>
        <begin position="917"/>
        <end position="929"/>
    </location>
</feature>
<feature type="region of interest" description="Disordered" evidence="2">
    <location>
        <begin position="1873"/>
        <end position="1905"/>
    </location>
</feature>
<evidence type="ECO:0000256" key="2">
    <source>
        <dbReference type="SAM" id="MobiDB-lite"/>
    </source>
</evidence>
<dbReference type="GO" id="GO:0000149">
    <property type="term" value="F:SNARE binding"/>
    <property type="evidence" value="ECO:0007669"/>
    <property type="project" value="TreeGrafter"/>
</dbReference>
<dbReference type="EMBL" id="VDEP01000236">
    <property type="protein sequence ID" value="KAA1122343.1"/>
    <property type="molecule type" value="Genomic_DNA"/>
</dbReference>
<dbReference type="GO" id="GO:0097422">
    <property type="term" value="C:tubular endosome"/>
    <property type="evidence" value="ECO:0007669"/>
    <property type="project" value="TreeGrafter"/>
</dbReference>
<feature type="domain" description="VPS9" evidence="3">
    <location>
        <begin position="1088"/>
        <end position="1275"/>
    </location>
</feature>
<dbReference type="GO" id="GO:0005770">
    <property type="term" value="C:late endosome"/>
    <property type="evidence" value="ECO:0007669"/>
    <property type="project" value="TreeGrafter"/>
</dbReference>
<dbReference type="SUPFAM" id="SSF109993">
    <property type="entry name" value="VPS9 domain"/>
    <property type="match status" value="1"/>
</dbReference>
<feature type="compositionally biased region" description="Polar residues" evidence="2">
    <location>
        <begin position="521"/>
        <end position="537"/>
    </location>
</feature>
<feature type="compositionally biased region" description="Low complexity" evidence="2">
    <location>
        <begin position="1321"/>
        <end position="1332"/>
    </location>
</feature>
<feature type="region of interest" description="Disordered" evidence="2">
    <location>
        <begin position="1688"/>
        <end position="1839"/>
    </location>
</feature>
<feature type="compositionally biased region" description="Polar residues" evidence="2">
    <location>
        <begin position="1309"/>
        <end position="1319"/>
    </location>
</feature>
<feature type="compositionally biased region" description="Polar residues" evidence="2">
    <location>
        <begin position="1700"/>
        <end position="1717"/>
    </location>
</feature>
<feature type="region of interest" description="Disordered" evidence="2">
    <location>
        <begin position="299"/>
        <end position="395"/>
    </location>
</feature>
<feature type="compositionally biased region" description="Acidic residues" evidence="2">
    <location>
        <begin position="378"/>
        <end position="394"/>
    </location>
</feature>
<feature type="compositionally biased region" description="Low complexity" evidence="2">
    <location>
        <begin position="624"/>
        <end position="637"/>
    </location>
</feature>
<feature type="compositionally biased region" description="Polar residues" evidence="2">
    <location>
        <begin position="172"/>
        <end position="212"/>
    </location>
</feature>
<feature type="compositionally biased region" description="Low complexity" evidence="2">
    <location>
        <begin position="1734"/>
        <end position="1760"/>
    </location>
</feature>
<feature type="compositionally biased region" description="Low complexity" evidence="2">
    <location>
        <begin position="1783"/>
        <end position="1806"/>
    </location>
</feature>
<gene>
    <name evidence="4" type="ORF">PGTUg99_036850</name>
</gene>
<feature type="region of interest" description="Disordered" evidence="2">
    <location>
        <begin position="521"/>
        <end position="639"/>
    </location>
</feature>
<dbReference type="PANTHER" id="PTHR24170">
    <property type="entry name" value="ANKYRIN REPEAT DOMAIN-CONTAINING PROTEIN 27"/>
    <property type="match status" value="1"/>
</dbReference>
<feature type="compositionally biased region" description="Polar residues" evidence="2">
    <location>
        <begin position="55"/>
        <end position="73"/>
    </location>
</feature>
<feature type="compositionally biased region" description="Low complexity" evidence="2">
    <location>
        <begin position="902"/>
        <end position="916"/>
    </location>
</feature>
<feature type="compositionally biased region" description="Polar residues" evidence="2">
    <location>
        <begin position="22"/>
        <end position="34"/>
    </location>
</feature>
<feature type="compositionally biased region" description="Polar residues" evidence="2">
    <location>
        <begin position="222"/>
        <end position="231"/>
    </location>
</feature>
<feature type="compositionally biased region" description="Basic residues" evidence="2">
    <location>
        <begin position="1491"/>
        <end position="1502"/>
    </location>
</feature>
<feature type="region of interest" description="Disordered" evidence="2">
    <location>
        <begin position="856"/>
        <end position="961"/>
    </location>
</feature>
<feature type="compositionally biased region" description="Polar residues" evidence="2">
    <location>
        <begin position="305"/>
        <end position="327"/>
    </location>
</feature>
<evidence type="ECO:0000313" key="4">
    <source>
        <dbReference type="EMBL" id="KAA1122343.1"/>
    </source>
</evidence>
<dbReference type="Pfam" id="PF02204">
    <property type="entry name" value="VPS9"/>
    <property type="match status" value="1"/>
</dbReference>
<proteinExistence type="inferred from homology"/>
<feature type="region of interest" description="Disordered" evidence="2">
    <location>
        <begin position="1644"/>
        <end position="1671"/>
    </location>
</feature>
<organism evidence="4 5">
    <name type="scientific">Puccinia graminis f. sp. tritici</name>
    <dbReference type="NCBI Taxonomy" id="56615"/>
    <lineage>
        <taxon>Eukaryota</taxon>
        <taxon>Fungi</taxon>
        <taxon>Dikarya</taxon>
        <taxon>Basidiomycota</taxon>
        <taxon>Pucciniomycotina</taxon>
        <taxon>Pucciniomycetes</taxon>
        <taxon>Pucciniales</taxon>
        <taxon>Pucciniaceae</taxon>
        <taxon>Puccinia</taxon>
    </lineage>
</organism>
<accession>A0A5B0RBB2</accession>
<dbReference type="InterPro" id="IPR003123">
    <property type="entry name" value="VPS9"/>
</dbReference>
<feature type="compositionally biased region" description="Basic and acidic residues" evidence="2">
    <location>
        <begin position="1761"/>
        <end position="1772"/>
    </location>
</feature>
<protein>
    <recommendedName>
        <fullName evidence="3">VPS9 domain-containing protein</fullName>
    </recommendedName>
</protein>
<evidence type="ECO:0000256" key="1">
    <source>
        <dbReference type="ARBA" id="ARBA00007428"/>
    </source>
</evidence>
<feature type="region of interest" description="Disordered" evidence="2">
    <location>
        <begin position="1471"/>
        <end position="1556"/>
    </location>
</feature>
<dbReference type="PANTHER" id="PTHR24170:SF1">
    <property type="entry name" value="DOMAIN PROTEIN, PUTATIVE (AFU_ORTHOLOGUE AFUA_1G09870)-RELATED"/>
    <property type="match status" value="1"/>
</dbReference>
<dbReference type="GO" id="GO:0005085">
    <property type="term" value="F:guanyl-nucleotide exchange factor activity"/>
    <property type="evidence" value="ECO:0007669"/>
    <property type="project" value="TreeGrafter"/>
</dbReference>
<dbReference type="InterPro" id="IPR051248">
    <property type="entry name" value="UPF0507/Ank_repeat_27"/>
</dbReference>
<feature type="compositionally biased region" description="Polar residues" evidence="2">
    <location>
        <begin position="1475"/>
        <end position="1487"/>
    </location>
</feature>
<dbReference type="GO" id="GO:0005769">
    <property type="term" value="C:early endosome"/>
    <property type="evidence" value="ECO:0007669"/>
    <property type="project" value="TreeGrafter"/>
</dbReference>
<feature type="compositionally biased region" description="Basic and acidic residues" evidence="2">
    <location>
        <begin position="857"/>
        <end position="869"/>
    </location>
</feature>
<dbReference type="GO" id="GO:0045022">
    <property type="term" value="P:early endosome to late endosome transport"/>
    <property type="evidence" value="ECO:0007669"/>
    <property type="project" value="TreeGrafter"/>
</dbReference>
<feature type="region of interest" description="Disordered" evidence="2">
    <location>
        <begin position="86"/>
        <end position="279"/>
    </location>
</feature>
<dbReference type="GO" id="GO:0005886">
    <property type="term" value="C:plasma membrane"/>
    <property type="evidence" value="ECO:0007669"/>
    <property type="project" value="TreeGrafter"/>
</dbReference>
<evidence type="ECO:0000259" key="3">
    <source>
        <dbReference type="PROSITE" id="PS51205"/>
    </source>
</evidence>
<feature type="compositionally biased region" description="Basic and acidic residues" evidence="2">
    <location>
        <begin position="933"/>
        <end position="946"/>
    </location>
</feature>
<feature type="region of interest" description="Disordered" evidence="2">
    <location>
        <begin position="1"/>
        <end position="73"/>
    </location>
</feature>
<dbReference type="InterPro" id="IPR037191">
    <property type="entry name" value="VPS9_dom_sf"/>
</dbReference>
<feature type="compositionally biased region" description="Low complexity" evidence="2">
    <location>
        <begin position="1648"/>
        <end position="1662"/>
    </location>
</feature>
<dbReference type="Proteomes" id="UP000325313">
    <property type="component" value="Unassembled WGS sequence"/>
</dbReference>
<dbReference type="PROSITE" id="PS51205">
    <property type="entry name" value="VPS9"/>
    <property type="match status" value="1"/>
</dbReference>
<comment type="caution">
    <text evidence="4">The sequence shown here is derived from an EMBL/GenBank/DDBJ whole genome shotgun (WGS) entry which is preliminary data.</text>
</comment>
<dbReference type="GO" id="GO:0030133">
    <property type="term" value="C:transport vesicle"/>
    <property type="evidence" value="ECO:0007669"/>
    <property type="project" value="TreeGrafter"/>
</dbReference>
<reference evidence="4 5" key="1">
    <citation type="submission" date="2019-05" db="EMBL/GenBank/DDBJ databases">
        <title>Emergence of the Ug99 lineage of the wheat stem rust pathogen through somatic hybridization.</title>
        <authorList>
            <person name="Li F."/>
            <person name="Upadhyaya N.M."/>
            <person name="Sperschneider J."/>
            <person name="Matny O."/>
            <person name="Nguyen-Phuc H."/>
            <person name="Mago R."/>
            <person name="Raley C."/>
            <person name="Miller M.E."/>
            <person name="Silverstein K.A.T."/>
            <person name="Henningsen E."/>
            <person name="Hirsch C.D."/>
            <person name="Visser B."/>
            <person name="Pretorius Z.A."/>
            <person name="Steffenson B.J."/>
            <person name="Schwessinger B."/>
            <person name="Dodds P.N."/>
            <person name="Figueroa M."/>
        </authorList>
    </citation>
    <scope>NUCLEOTIDE SEQUENCE [LARGE SCALE GENOMIC DNA]</scope>
    <source>
        <strain evidence="4 5">Ug99</strain>
    </source>
</reference>
<feature type="region of interest" description="Disordered" evidence="2">
    <location>
        <begin position="1308"/>
        <end position="1350"/>
    </location>
</feature>